<dbReference type="GeneID" id="25318867"/>
<dbReference type="Proteomes" id="UP000053958">
    <property type="component" value="Unassembled WGS sequence"/>
</dbReference>
<evidence type="ECO:0000313" key="1">
    <source>
        <dbReference type="EMBL" id="KKA19451.1"/>
    </source>
</evidence>
<proteinExistence type="predicted"/>
<comment type="caution">
    <text evidence="1">The sequence shown here is derived from an EMBL/GenBank/DDBJ whole genome shotgun (WGS) entry which is preliminary data.</text>
</comment>
<dbReference type="RefSeq" id="XP_013326063.1">
    <property type="nucleotide sequence ID" value="XM_013470609.1"/>
</dbReference>
<evidence type="ECO:0000313" key="2">
    <source>
        <dbReference type="Proteomes" id="UP000053958"/>
    </source>
</evidence>
<feature type="non-terminal residue" evidence="1">
    <location>
        <position position="1"/>
    </location>
</feature>
<reference evidence="1 2" key="1">
    <citation type="submission" date="2015-04" db="EMBL/GenBank/DDBJ databases">
        <authorList>
            <person name="Heijne W.H."/>
            <person name="Fedorova N.D."/>
            <person name="Nierman W.C."/>
            <person name="Vollebregt A.W."/>
            <person name="Zhao Z."/>
            <person name="Wu L."/>
            <person name="Kumar M."/>
            <person name="Stam H."/>
            <person name="van den Berg M.A."/>
            <person name="Pel H.J."/>
        </authorList>
    </citation>
    <scope>NUCLEOTIDE SEQUENCE [LARGE SCALE GENOMIC DNA]</scope>
    <source>
        <strain evidence="1 2">CBS 393.64</strain>
    </source>
</reference>
<keyword evidence="2" id="KW-1185">Reference proteome</keyword>
<gene>
    <name evidence="1" type="ORF">T310_6566</name>
</gene>
<accession>A0A0F4YNL5</accession>
<organism evidence="1 2">
    <name type="scientific">Rasamsonia emersonii (strain ATCC 16479 / CBS 393.64 / IMI 116815)</name>
    <dbReference type="NCBI Taxonomy" id="1408163"/>
    <lineage>
        <taxon>Eukaryota</taxon>
        <taxon>Fungi</taxon>
        <taxon>Dikarya</taxon>
        <taxon>Ascomycota</taxon>
        <taxon>Pezizomycotina</taxon>
        <taxon>Eurotiomycetes</taxon>
        <taxon>Eurotiomycetidae</taxon>
        <taxon>Eurotiales</taxon>
        <taxon>Trichocomaceae</taxon>
        <taxon>Rasamsonia</taxon>
    </lineage>
</organism>
<dbReference type="AlphaFoldDB" id="A0A0F4YNL5"/>
<sequence length="96" mass="11148">LAHNTVSKNANLQIQFPPLYTDRILLKILREIARIWKILMHILMYLDINLDVEKIEKIVKIVCCGENVHYDGTHQHRRVVLARQGAQLVNGNYSES</sequence>
<dbReference type="EMBL" id="LASV01000347">
    <property type="protein sequence ID" value="KKA19451.1"/>
    <property type="molecule type" value="Genomic_DNA"/>
</dbReference>
<protein>
    <submittedName>
        <fullName evidence="1">Uncharacterized protein</fullName>
    </submittedName>
</protein>
<name>A0A0F4YNL5_RASE3</name>